<reference evidence="2" key="2">
    <citation type="journal article" date="2015" name="Fish Shellfish Immunol.">
        <title>Early steps in the European eel (Anguilla anguilla)-Vibrio vulnificus interaction in the gills: Role of the RtxA13 toxin.</title>
        <authorList>
            <person name="Callol A."/>
            <person name="Pajuelo D."/>
            <person name="Ebbesson L."/>
            <person name="Teles M."/>
            <person name="MacKenzie S."/>
            <person name="Amaro C."/>
        </authorList>
    </citation>
    <scope>NUCLEOTIDE SEQUENCE</scope>
</reference>
<sequence length="21" mass="2322">MQTGPTDLELPTPAERHSEVL</sequence>
<dbReference type="EMBL" id="GBXM01034177">
    <property type="protein sequence ID" value="JAH74400.1"/>
    <property type="molecule type" value="Transcribed_RNA"/>
</dbReference>
<protein>
    <submittedName>
        <fullName evidence="2">Uncharacterized protein</fullName>
    </submittedName>
</protein>
<dbReference type="AlphaFoldDB" id="A0A0E9VAC2"/>
<accession>A0A0E9VAC2</accession>
<evidence type="ECO:0000313" key="2">
    <source>
        <dbReference type="EMBL" id="JAH74400.1"/>
    </source>
</evidence>
<proteinExistence type="predicted"/>
<organism evidence="2">
    <name type="scientific">Anguilla anguilla</name>
    <name type="common">European freshwater eel</name>
    <name type="synonym">Muraena anguilla</name>
    <dbReference type="NCBI Taxonomy" id="7936"/>
    <lineage>
        <taxon>Eukaryota</taxon>
        <taxon>Metazoa</taxon>
        <taxon>Chordata</taxon>
        <taxon>Craniata</taxon>
        <taxon>Vertebrata</taxon>
        <taxon>Euteleostomi</taxon>
        <taxon>Actinopterygii</taxon>
        <taxon>Neopterygii</taxon>
        <taxon>Teleostei</taxon>
        <taxon>Anguilliformes</taxon>
        <taxon>Anguillidae</taxon>
        <taxon>Anguilla</taxon>
    </lineage>
</organism>
<feature type="region of interest" description="Disordered" evidence="1">
    <location>
        <begin position="1"/>
        <end position="21"/>
    </location>
</feature>
<name>A0A0E9VAC2_ANGAN</name>
<evidence type="ECO:0000256" key="1">
    <source>
        <dbReference type="SAM" id="MobiDB-lite"/>
    </source>
</evidence>
<reference evidence="2" key="1">
    <citation type="submission" date="2014-11" db="EMBL/GenBank/DDBJ databases">
        <authorList>
            <person name="Amaro Gonzalez C."/>
        </authorList>
    </citation>
    <scope>NUCLEOTIDE SEQUENCE</scope>
</reference>